<dbReference type="InterPro" id="IPR029052">
    <property type="entry name" value="Metallo-depent_PP-like"/>
</dbReference>
<feature type="domain" description="Calcineurin-like phosphoesterase" evidence="15">
    <location>
        <begin position="52"/>
        <end position="321"/>
    </location>
</feature>
<dbReference type="EC" id="3.6.1.10" evidence="3 12"/>
<feature type="chain" id="PRO_5040172046" description="Endopolyphosphatase" evidence="14">
    <location>
        <begin position="19"/>
        <end position="670"/>
    </location>
</feature>
<evidence type="ECO:0000256" key="3">
    <source>
        <dbReference type="ARBA" id="ARBA00012459"/>
    </source>
</evidence>
<gene>
    <name evidence="16" type="ORF">Slin15195_G014990</name>
</gene>
<dbReference type="PIRSF" id="PIRSF027093">
    <property type="entry name" value="EndopolyPtase_N1"/>
    <property type="match status" value="1"/>
</dbReference>
<feature type="region of interest" description="Disordered" evidence="13">
    <location>
        <begin position="474"/>
        <end position="498"/>
    </location>
</feature>
<feature type="region of interest" description="Disordered" evidence="13">
    <location>
        <begin position="623"/>
        <end position="644"/>
    </location>
</feature>
<comment type="function">
    <text evidence="12">Catalyzes the hydrolysis of inorganic polyphosphate (polyP) chains of many hundreds of phosphate residues into shorter lengths.</text>
</comment>
<dbReference type="GO" id="GO:0006798">
    <property type="term" value="P:polyphosphate catabolic process"/>
    <property type="evidence" value="ECO:0007669"/>
    <property type="project" value="TreeGrafter"/>
</dbReference>
<keyword evidence="7 12" id="KW-0378">Hydrolase</keyword>
<name>A0A9Q9EES4_9PEZI</name>
<dbReference type="EMBL" id="CP099418">
    <property type="protein sequence ID" value="USW48180.1"/>
    <property type="molecule type" value="Genomic_DNA"/>
</dbReference>
<evidence type="ECO:0000256" key="2">
    <source>
        <dbReference type="ARBA" id="ARBA00010399"/>
    </source>
</evidence>
<keyword evidence="10 12" id="KW-0472">Membrane</keyword>
<feature type="compositionally biased region" description="Basic residues" evidence="13">
    <location>
        <begin position="475"/>
        <end position="484"/>
    </location>
</feature>
<evidence type="ECO:0000256" key="10">
    <source>
        <dbReference type="ARBA" id="ARBA00023136"/>
    </source>
</evidence>
<evidence type="ECO:0000256" key="4">
    <source>
        <dbReference type="ARBA" id="ARBA00014458"/>
    </source>
</evidence>
<dbReference type="AlphaFoldDB" id="A0A9Q9EES4"/>
<dbReference type="InterPro" id="IPR004843">
    <property type="entry name" value="Calcineurin-like_PHP"/>
</dbReference>
<comment type="subcellular location">
    <subcellularLocation>
        <location evidence="1">Vacuole membrane</location>
        <topology evidence="1">Single-pass type II membrane protein</topology>
    </subcellularLocation>
</comment>
<evidence type="ECO:0000256" key="6">
    <source>
        <dbReference type="ARBA" id="ARBA00022692"/>
    </source>
</evidence>
<dbReference type="Pfam" id="PF00149">
    <property type="entry name" value="Metallophos"/>
    <property type="match status" value="1"/>
</dbReference>
<comment type="similarity">
    <text evidence="2">Belongs to the endopolyphosphatase PPN1 family.</text>
</comment>
<dbReference type="SUPFAM" id="SSF56300">
    <property type="entry name" value="Metallo-dependent phosphatases"/>
    <property type="match status" value="1"/>
</dbReference>
<evidence type="ECO:0000313" key="16">
    <source>
        <dbReference type="EMBL" id="USW48180.1"/>
    </source>
</evidence>
<dbReference type="InterPro" id="IPR012358">
    <property type="entry name" value="EndopolyPtase_N1"/>
</dbReference>
<evidence type="ECO:0000256" key="9">
    <source>
        <dbReference type="ARBA" id="ARBA00022989"/>
    </source>
</evidence>
<sequence length="670" mass="76878">MLVNVGLLASVLLAQVSAAPPAQVPLGGHVGGSVGSNDQLERMQKKRPLHGRFLQITDFHPDRFYEIYSSTSEDAACHRGQGPAGIYGAETSECDSPIALINKTMEFVAKEFKDKVDFVIWTGDSARHDNDEALPRTSEQVLGLNRFMVQKMAETFGKHNGEEEDEDPNNDYIIPVVPNLGNNDILPHNILAKGPNKWTRTYAGLWKQFIPQVQSHSFEQGGWFYVEVIPQKLAVFSLNTLYFFGSNAAADGCALHGEPGYQQMEWLRVQLQFMRDRGMKAMLIGHVPPVRQEAKTSWDETCWQKYTLWTRQYRDVIVSSHYGHFNYDHFMFQHFKDLDKDTKKGRMQYLQATQEDEDFSAQVKSDYFIQLRDEWSELPSPPKVKSESWIDAVFARKEDKLKKKQKKYLKKMGGKYAEKFSTSFVSASVVPNLFPTMRVYEYNTTGLESHNMDFSAVPGPAPFDFDDSPVEIEKKKKSPKKYKFRVPEAPSKSSPPGPAYSPQTFSLLKYTQYFANLTYINNDFTKGIDDSTFDTAGWNEGKPKGKKPHEKNHEPRPNKFKYEVLYDTKEDKVYHLDDLTMPSLIDLARRIGDFESEDESAAIGESHDNELVESGDYVVDLGKKKHKEKKKKHHKGKKEHHRKQNEAWYTFVRRAYVETKSPDEIDEEFG</sequence>
<dbReference type="GO" id="GO:0000298">
    <property type="term" value="F:endopolyphosphatase activity"/>
    <property type="evidence" value="ECO:0007669"/>
    <property type="project" value="UniProtKB-EC"/>
</dbReference>
<proteinExistence type="inferred from homology"/>
<feature type="compositionally biased region" description="Basic residues" evidence="13">
    <location>
        <begin position="623"/>
        <end position="643"/>
    </location>
</feature>
<dbReference type="PANTHER" id="PTHR10340:SF55">
    <property type="entry name" value="ENDOPOLYPHOSPHATASE"/>
    <property type="match status" value="1"/>
</dbReference>
<keyword evidence="14" id="KW-0732">Signal</keyword>
<dbReference type="GO" id="GO:0004309">
    <property type="term" value="F:exopolyphosphatase activity"/>
    <property type="evidence" value="ECO:0007669"/>
    <property type="project" value="TreeGrafter"/>
</dbReference>
<dbReference type="PANTHER" id="PTHR10340">
    <property type="entry name" value="SPHINGOMYELIN PHOSPHODIESTERASE"/>
    <property type="match status" value="1"/>
</dbReference>
<keyword evidence="9" id="KW-1133">Transmembrane helix</keyword>
<keyword evidence="17" id="KW-1185">Reference proteome</keyword>
<keyword evidence="5 12" id="KW-0926">Vacuole</keyword>
<feature type="region of interest" description="Disordered" evidence="13">
    <location>
        <begin position="539"/>
        <end position="558"/>
    </location>
</feature>
<organism evidence="16 17">
    <name type="scientific">Septoria linicola</name>
    <dbReference type="NCBI Taxonomy" id="215465"/>
    <lineage>
        <taxon>Eukaryota</taxon>
        <taxon>Fungi</taxon>
        <taxon>Dikarya</taxon>
        <taxon>Ascomycota</taxon>
        <taxon>Pezizomycotina</taxon>
        <taxon>Dothideomycetes</taxon>
        <taxon>Dothideomycetidae</taxon>
        <taxon>Mycosphaerellales</taxon>
        <taxon>Mycosphaerellaceae</taxon>
        <taxon>Septoria</taxon>
    </lineage>
</organism>
<evidence type="ECO:0000313" key="17">
    <source>
        <dbReference type="Proteomes" id="UP001056384"/>
    </source>
</evidence>
<keyword evidence="11" id="KW-0325">Glycoprotein</keyword>
<evidence type="ECO:0000256" key="14">
    <source>
        <dbReference type="SAM" id="SignalP"/>
    </source>
</evidence>
<evidence type="ECO:0000256" key="1">
    <source>
        <dbReference type="ARBA" id="ARBA00004576"/>
    </source>
</evidence>
<evidence type="ECO:0000256" key="11">
    <source>
        <dbReference type="ARBA" id="ARBA00023180"/>
    </source>
</evidence>
<dbReference type="GO" id="GO:0005774">
    <property type="term" value="C:vacuolar membrane"/>
    <property type="evidence" value="ECO:0007669"/>
    <property type="project" value="UniProtKB-SubCell"/>
</dbReference>
<evidence type="ECO:0000256" key="13">
    <source>
        <dbReference type="SAM" id="MobiDB-lite"/>
    </source>
</evidence>
<evidence type="ECO:0000256" key="12">
    <source>
        <dbReference type="PIRNR" id="PIRNR027093"/>
    </source>
</evidence>
<evidence type="ECO:0000256" key="7">
    <source>
        <dbReference type="ARBA" id="ARBA00022801"/>
    </source>
</evidence>
<accession>A0A9Q9EES4</accession>
<reference evidence="16" key="1">
    <citation type="submission" date="2022-06" db="EMBL/GenBank/DDBJ databases">
        <title>Complete genome sequences of two strains of the flax pathogen Septoria linicola.</title>
        <authorList>
            <person name="Lapalu N."/>
            <person name="Simon A."/>
            <person name="Demenou B."/>
            <person name="Paumier D."/>
            <person name="Guillot M.-P."/>
            <person name="Gout L."/>
            <person name="Valade R."/>
        </authorList>
    </citation>
    <scope>NUCLEOTIDE SEQUENCE</scope>
    <source>
        <strain evidence="16">SE15195</strain>
    </source>
</reference>
<dbReference type="GO" id="GO:0000324">
    <property type="term" value="C:fungal-type vacuole"/>
    <property type="evidence" value="ECO:0007669"/>
    <property type="project" value="TreeGrafter"/>
</dbReference>
<evidence type="ECO:0000256" key="5">
    <source>
        <dbReference type="ARBA" id="ARBA00022554"/>
    </source>
</evidence>
<evidence type="ECO:0000256" key="8">
    <source>
        <dbReference type="ARBA" id="ARBA00022968"/>
    </source>
</evidence>
<dbReference type="GO" id="GO:0008081">
    <property type="term" value="F:phosphoric diester hydrolase activity"/>
    <property type="evidence" value="ECO:0007669"/>
    <property type="project" value="TreeGrafter"/>
</dbReference>
<keyword evidence="6" id="KW-0812">Transmembrane</keyword>
<dbReference type="Proteomes" id="UP001056384">
    <property type="component" value="Chromosome 1"/>
</dbReference>
<protein>
    <recommendedName>
        <fullName evidence="4 12">Endopolyphosphatase</fullName>
        <ecNumber evidence="3 12">3.6.1.10</ecNumber>
    </recommendedName>
</protein>
<comment type="catalytic activity">
    <reaction evidence="12">
        <text>[phosphate](n+1) + n H2O = (n+1) phosphate + n H(+)</text>
        <dbReference type="Rhea" id="RHEA:22452"/>
        <dbReference type="Rhea" id="RHEA-COMP:14280"/>
        <dbReference type="ChEBI" id="CHEBI:15377"/>
        <dbReference type="ChEBI" id="CHEBI:15378"/>
        <dbReference type="ChEBI" id="CHEBI:16838"/>
        <dbReference type="ChEBI" id="CHEBI:43474"/>
        <dbReference type="EC" id="3.6.1.10"/>
    </reaction>
</comment>
<keyword evidence="8" id="KW-0735">Signal-anchor</keyword>
<evidence type="ECO:0000259" key="15">
    <source>
        <dbReference type="Pfam" id="PF00149"/>
    </source>
</evidence>
<feature type="signal peptide" evidence="14">
    <location>
        <begin position="1"/>
        <end position="18"/>
    </location>
</feature>